<accession>A0A0C3VES2</accession>
<dbReference type="GO" id="GO:0043047">
    <property type="term" value="F:single-stranded telomeric DNA binding"/>
    <property type="evidence" value="ECO:0000318"/>
    <property type="project" value="GO_Central"/>
</dbReference>
<evidence type="ECO:0000313" key="2">
    <source>
        <dbReference type="EnsemblPlants" id="AES69866"/>
    </source>
</evidence>
<organism evidence="1 3">
    <name type="scientific">Medicago truncatula</name>
    <name type="common">Barrel medic</name>
    <name type="synonym">Medicago tribuloides</name>
    <dbReference type="NCBI Taxonomy" id="3880"/>
    <lineage>
        <taxon>Eukaryota</taxon>
        <taxon>Viridiplantae</taxon>
        <taxon>Streptophyta</taxon>
        <taxon>Embryophyta</taxon>
        <taxon>Tracheophyta</taxon>
        <taxon>Spermatophyta</taxon>
        <taxon>Magnoliopsida</taxon>
        <taxon>eudicotyledons</taxon>
        <taxon>Gunneridae</taxon>
        <taxon>Pentapetalae</taxon>
        <taxon>rosids</taxon>
        <taxon>fabids</taxon>
        <taxon>Fabales</taxon>
        <taxon>Fabaceae</taxon>
        <taxon>Papilionoideae</taxon>
        <taxon>50 kb inversion clade</taxon>
        <taxon>NPAAA clade</taxon>
        <taxon>Hologalegina</taxon>
        <taxon>IRL clade</taxon>
        <taxon>Trifolieae</taxon>
        <taxon>Medicago</taxon>
    </lineage>
</organism>
<dbReference type="SUPFAM" id="SSF50249">
    <property type="entry name" value="Nucleic acid-binding proteins"/>
    <property type="match status" value="2"/>
</dbReference>
<reference evidence="1 3" key="1">
    <citation type="journal article" date="2011" name="Nature">
        <title>The Medicago genome provides insight into the evolution of rhizobial symbioses.</title>
        <authorList>
            <person name="Young N.D."/>
            <person name="Debelle F."/>
            <person name="Oldroyd G.E."/>
            <person name="Geurts R."/>
            <person name="Cannon S.B."/>
            <person name="Udvardi M.K."/>
            <person name="Benedito V.A."/>
            <person name="Mayer K.F."/>
            <person name="Gouzy J."/>
            <person name="Schoof H."/>
            <person name="Van de Peer Y."/>
            <person name="Proost S."/>
            <person name="Cook D.R."/>
            <person name="Meyers B.C."/>
            <person name="Spannagl M."/>
            <person name="Cheung F."/>
            <person name="De Mita S."/>
            <person name="Krishnakumar V."/>
            <person name="Gundlach H."/>
            <person name="Zhou S."/>
            <person name="Mudge J."/>
            <person name="Bharti A.K."/>
            <person name="Murray J.D."/>
            <person name="Naoumkina M.A."/>
            <person name="Rosen B."/>
            <person name="Silverstein K.A."/>
            <person name="Tang H."/>
            <person name="Rombauts S."/>
            <person name="Zhao P.X."/>
            <person name="Zhou P."/>
            <person name="Barbe V."/>
            <person name="Bardou P."/>
            <person name="Bechner M."/>
            <person name="Bellec A."/>
            <person name="Berger A."/>
            <person name="Berges H."/>
            <person name="Bidwell S."/>
            <person name="Bisseling T."/>
            <person name="Choisne N."/>
            <person name="Couloux A."/>
            <person name="Denny R."/>
            <person name="Deshpande S."/>
            <person name="Dai X."/>
            <person name="Doyle J.J."/>
            <person name="Dudez A.M."/>
            <person name="Farmer A.D."/>
            <person name="Fouteau S."/>
            <person name="Franken C."/>
            <person name="Gibelin C."/>
            <person name="Gish J."/>
            <person name="Goldstein S."/>
            <person name="Gonzalez A.J."/>
            <person name="Green P.J."/>
            <person name="Hallab A."/>
            <person name="Hartog M."/>
            <person name="Hua A."/>
            <person name="Humphray S.J."/>
            <person name="Jeong D.H."/>
            <person name="Jing Y."/>
            <person name="Jocker A."/>
            <person name="Kenton S.M."/>
            <person name="Kim D.J."/>
            <person name="Klee K."/>
            <person name="Lai H."/>
            <person name="Lang C."/>
            <person name="Lin S."/>
            <person name="Macmil S.L."/>
            <person name="Magdelenat G."/>
            <person name="Matthews L."/>
            <person name="McCorrison J."/>
            <person name="Monaghan E.L."/>
            <person name="Mun J.H."/>
            <person name="Najar F.Z."/>
            <person name="Nicholson C."/>
            <person name="Noirot C."/>
            <person name="O'Bleness M."/>
            <person name="Paule C.R."/>
            <person name="Poulain J."/>
            <person name="Prion F."/>
            <person name="Qin B."/>
            <person name="Qu C."/>
            <person name="Retzel E.F."/>
            <person name="Riddle C."/>
            <person name="Sallet E."/>
            <person name="Samain S."/>
            <person name="Samson N."/>
            <person name="Sanders I."/>
            <person name="Saurat O."/>
            <person name="Scarpelli C."/>
            <person name="Schiex T."/>
            <person name="Segurens B."/>
            <person name="Severin A.J."/>
            <person name="Sherrier D.J."/>
            <person name="Shi R."/>
            <person name="Sims S."/>
            <person name="Singer S.R."/>
            <person name="Sinharoy S."/>
            <person name="Sterck L."/>
            <person name="Viollet A."/>
            <person name="Wang B.B."/>
            <person name="Wang K."/>
            <person name="Wang M."/>
            <person name="Wang X."/>
            <person name="Warfsmann J."/>
            <person name="Weissenbach J."/>
            <person name="White D.D."/>
            <person name="White J.D."/>
            <person name="Wiley G.B."/>
            <person name="Wincker P."/>
            <person name="Xing Y."/>
            <person name="Yang L."/>
            <person name="Yao Z."/>
            <person name="Ying F."/>
            <person name="Zhai J."/>
            <person name="Zhou L."/>
            <person name="Zuber A."/>
            <person name="Denarie J."/>
            <person name="Dixon R.A."/>
            <person name="May G.D."/>
            <person name="Schwartz D.C."/>
            <person name="Rogers J."/>
            <person name="Quetier F."/>
            <person name="Town C.D."/>
            <person name="Roe B.A."/>
        </authorList>
    </citation>
    <scope>NUCLEOTIDE SEQUENCE [LARGE SCALE GENOMIC DNA]</scope>
    <source>
        <strain evidence="1">A17</strain>
        <strain evidence="2 3">cv. Jemalong A17</strain>
    </source>
</reference>
<keyword evidence="3" id="KW-1185">Reference proteome</keyword>
<dbReference type="CDD" id="cd04481">
    <property type="entry name" value="RPA1_DBD_B_like"/>
    <property type="match status" value="1"/>
</dbReference>
<reference evidence="1 3" key="2">
    <citation type="journal article" date="2014" name="BMC Genomics">
        <title>An improved genome release (version Mt4.0) for the model legume Medicago truncatula.</title>
        <authorList>
            <person name="Tang H."/>
            <person name="Krishnakumar V."/>
            <person name="Bidwell S."/>
            <person name="Rosen B."/>
            <person name="Chan A."/>
            <person name="Zhou S."/>
            <person name="Gentzbittel L."/>
            <person name="Childs K.L."/>
            <person name="Yandell M."/>
            <person name="Gundlach H."/>
            <person name="Mayer K.F."/>
            <person name="Schwartz D.C."/>
            <person name="Town C.D."/>
        </authorList>
    </citation>
    <scope>GENOME REANNOTATION</scope>
    <source>
        <strain evidence="2 3">cv. Jemalong A17</strain>
    </source>
</reference>
<dbReference type="GO" id="GO:0005662">
    <property type="term" value="C:DNA replication factor A complex"/>
    <property type="evidence" value="ECO:0000318"/>
    <property type="project" value="GO_Central"/>
</dbReference>
<dbReference type="Proteomes" id="UP000002051">
    <property type="component" value="Chromosome 3"/>
</dbReference>
<dbReference type="GO" id="GO:0006289">
    <property type="term" value="P:nucleotide-excision repair"/>
    <property type="evidence" value="ECO:0000318"/>
    <property type="project" value="GO_Central"/>
</dbReference>
<dbReference type="HOGENOM" id="CLU_001324_4_2_1"/>
<dbReference type="GO" id="GO:0000724">
    <property type="term" value="P:double-strand break repair via homologous recombination"/>
    <property type="evidence" value="ECO:0000318"/>
    <property type="project" value="GO_Central"/>
</dbReference>
<dbReference type="EnsemblPlants" id="AES69866">
    <property type="protein sequence ID" value="AES69866"/>
    <property type="gene ID" value="MTR_3g036220"/>
</dbReference>
<gene>
    <name evidence="1" type="ordered locus">MTR_3g036220</name>
</gene>
<dbReference type="eggNOG" id="KOG0851">
    <property type="taxonomic scope" value="Eukaryota"/>
</dbReference>
<sequence>MSSKYTPISAVSGGRKNLKMCVRVAHIWLMKRFLHGGRIHATGRKDLVAKFRSMVQEGGTFQLENAIVGFNESPYKFKPFNEILSSTVEEISTDVIGHVIERGDIRETEKDGRKSRVTDLTLEDLENNRLHCSLWGEHVDKIVTFFGNHDNDTPTVLILQFCKTRIMKNASIQFTRIVSQISTNSSASLSDDLLNTNRMTIESMTESTELYVAISRVTLRGGLKILINDDDGDDTDVASSVVYREVFRNV</sequence>
<evidence type="ECO:0008006" key="4">
    <source>
        <dbReference type="Google" id="ProtNLM"/>
    </source>
</evidence>
<dbReference type="InterPro" id="IPR012340">
    <property type="entry name" value="NA-bd_OB-fold"/>
</dbReference>
<dbReference type="EMBL" id="CM001219">
    <property type="protein sequence ID" value="AES69866.2"/>
    <property type="molecule type" value="Genomic_DNA"/>
</dbReference>
<dbReference type="Gene3D" id="2.40.50.140">
    <property type="entry name" value="Nucleic acid-binding proteins"/>
    <property type="match status" value="1"/>
</dbReference>
<accession>G7IX90</accession>
<dbReference type="GO" id="GO:0003684">
    <property type="term" value="F:damaged DNA binding"/>
    <property type="evidence" value="ECO:0000318"/>
    <property type="project" value="GO_Central"/>
</dbReference>
<proteinExistence type="predicted"/>
<dbReference type="STRING" id="3880.G7IX90"/>
<name>G7IX90_MEDTR</name>
<dbReference type="GO" id="GO:0007004">
    <property type="term" value="P:telomere maintenance via telomerase"/>
    <property type="evidence" value="ECO:0000318"/>
    <property type="project" value="GO_Central"/>
</dbReference>
<protein>
    <recommendedName>
        <fullName evidence="4">Nucleic acid-binding protein</fullName>
    </recommendedName>
</protein>
<reference evidence="2" key="3">
    <citation type="submission" date="2015-04" db="UniProtKB">
        <authorList>
            <consortium name="EnsemblPlants"/>
        </authorList>
    </citation>
    <scope>IDENTIFICATION</scope>
    <source>
        <strain evidence="2">cv. Jemalong A17</strain>
    </source>
</reference>
<evidence type="ECO:0000313" key="1">
    <source>
        <dbReference type="EMBL" id="AES69866.2"/>
    </source>
</evidence>
<evidence type="ECO:0000313" key="3">
    <source>
        <dbReference type="Proteomes" id="UP000002051"/>
    </source>
</evidence>
<dbReference type="AlphaFoldDB" id="G7IX90"/>
<dbReference type="GO" id="GO:0051321">
    <property type="term" value="P:meiotic cell cycle"/>
    <property type="evidence" value="ECO:0000318"/>
    <property type="project" value="GO_Central"/>
</dbReference>
<dbReference type="GO" id="GO:0006260">
    <property type="term" value="P:DNA replication"/>
    <property type="evidence" value="ECO:0000318"/>
    <property type="project" value="GO_Central"/>
</dbReference>